<dbReference type="RefSeq" id="WP_194447813.1">
    <property type="nucleotide sequence ID" value="NZ_CP063849.1"/>
</dbReference>
<evidence type="ECO:0000259" key="1">
    <source>
        <dbReference type="Pfam" id="PF01408"/>
    </source>
</evidence>
<evidence type="ECO:0000313" key="3">
    <source>
        <dbReference type="EMBL" id="QOY86144.1"/>
    </source>
</evidence>
<dbReference type="PANTHER" id="PTHR43818:SF5">
    <property type="entry name" value="OXIDOREDUCTASE FAMILY PROTEIN"/>
    <property type="match status" value="1"/>
</dbReference>
<dbReference type="SUPFAM" id="SSF55347">
    <property type="entry name" value="Glyceraldehyde-3-phosphate dehydrogenase-like, C-terminal domain"/>
    <property type="match status" value="1"/>
</dbReference>
<dbReference type="InterPro" id="IPR055170">
    <property type="entry name" value="GFO_IDH_MocA-like_dom"/>
</dbReference>
<proteinExistence type="predicted"/>
<dbReference type="EMBL" id="CP063849">
    <property type="protein sequence ID" value="QOY86144.1"/>
    <property type="molecule type" value="Genomic_DNA"/>
</dbReference>
<accession>A0A7S7NN07</accession>
<gene>
    <name evidence="3" type="ORF">IRI77_25485</name>
</gene>
<evidence type="ECO:0000313" key="4">
    <source>
        <dbReference type="Proteomes" id="UP000593892"/>
    </source>
</evidence>
<protein>
    <submittedName>
        <fullName evidence="3">Gfo/Idh/MocA family oxidoreductase</fullName>
    </submittedName>
</protein>
<dbReference type="InterPro" id="IPR000683">
    <property type="entry name" value="Gfo/Idh/MocA-like_OxRdtase_N"/>
</dbReference>
<organism evidence="3 4">
    <name type="scientific">Paludibaculum fermentans</name>
    <dbReference type="NCBI Taxonomy" id="1473598"/>
    <lineage>
        <taxon>Bacteria</taxon>
        <taxon>Pseudomonadati</taxon>
        <taxon>Acidobacteriota</taxon>
        <taxon>Terriglobia</taxon>
        <taxon>Bryobacterales</taxon>
        <taxon>Bryobacteraceae</taxon>
        <taxon>Paludibaculum</taxon>
    </lineage>
</organism>
<dbReference type="KEGG" id="pfer:IRI77_25485"/>
<dbReference type="InterPro" id="IPR006311">
    <property type="entry name" value="TAT_signal"/>
</dbReference>
<dbReference type="Gene3D" id="3.30.360.10">
    <property type="entry name" value="Dihydrodipicolinate Reductase, domain 2"/>
    <property type="match status" value="1"/>
</dbReference>
<feature type="domain" description="GFO/IDH/MocA-like oxidoreductase" evidence="2">
    <location>
        <begin position="185"/>
        <end position="317"/>
    </location>
</feature>
<dbReference type="SUPFAM" id="SSF51735">
    <property type="entry name" value="NAD(P)-binding Rossmann-fold domains"/>
    <property type="match status" value="1"/>
</dbReference>
<dbReference type="Pfam" id="PF01408">
    <property type="entry name" value="GFO_IDH_MocA"/>
    <property type="match status" value="1"/>
</dbReference>
<evidence type="ECO:0000259" key="2">
    <source>
        <dbReference type="Pfam" id="PF22725"/>
    </source>
</evidence>
<sequence length="424" mass="46003">MNQSAEGLPGRRGFLKAGAVGFPAILSAAQSANAIKVGLVGAGGRGSGAAAQALKADDYAELTAVADIDMDTIDKSLARLQRAAGPKIKVASDKKFIGLDAFQKVIDSGVDVVLLATPPGFRPQHLRYAIEAGKHVFCEKPVATDGPGVRHVLETVDIATKKNVSLVAGFCWRYSNYIAETFDKIGSGAIGDIVAYYATYYTSPVKPMPPESTRPAGMSDTEWQIRNWYNFQWLCGDSLVEQAVHSVDKVAWAMKDQPPISCVAVGGRQIPANGGNIYDHFAVNYLYPNGVRAFVANRQTENCYNENSDYILGTKGTCTIGRGPNPRIEGQNPWSFEGQKNDMYQHEHDVLFASIRKGQPINDGKRMATSTLLAMMGRMAAYTGQQITWEQALNSQERLVPDTIDWKGSLAVPPLPLPGKTKFI</sequence>
<dbReference type="AlphaFoldDB" id="A0A7S7NN07"/>
<dbReference type="InterPro" id="IPR036291">
    <property type="entry name" value="NAD(P)-bd_dom_sf"/>
</dbReference>
<name>A0A7S7NN07_PALFE</name>
<keyword evidence="4" id="KW-1185">Reference proteome</keyword>
<dbReference type="Pfam" id="PF22725">
    <property type="entry name" value="GFO_IDH_MocA_C3"/>
    <property type="match status" value="1"/>
</dbReference>
<dbReference type="Gene3D" id="3.40.50.720">
    <property type="entry name" value="NAD(P)-binding Rossmann-like Domain"/>
    <property type="match status" value="1"/>
</dbReference>
<dbReference type="InterPro" id="IPR050463">
    <property type="entry name" value="Gfo/Idh/MocA_oxidrdct_glycsds"/>
</dbReference>
<feature type="domain" description="Gfo/Idh/MocA-like oxidoreductase N-terminal" evidence="1">
    <location>
        <begin position="35"/>
        <end position="169"/>
    </location>
</feature>
<dbReference type="PROSITE" id="PS51318">
    <property type="entry name" value="TAT"/>
    <property type="match status" value="1"/>
</dbReference>
<reference evidence="3 4" key="1">
    <citation type="submission" date="2020-10" db="EMBL/GenBank/DDBJ databases">
        <title>Complete genome sequence of Paludibaculum fermentans P105T, a facultatively anaerobic acidobacterium capable of dissimilatory Fe(III) reduction.</title>
        <authorList>
            <person name="Dedysh S.N."/>
            <person name="Beletsky A.V."/>
            <person name="Kulichevskaya I.S."/>
            <person name="Mardanov A.V."/>
            <person name="Ravin N.V."/>
        </authorList>
    </citation>
    <scope>NUCLEOTIDE SEQUENCE [LARGE SCALE GENOMIC DNA]</scope>
    <source>
        <strain evidence="3 4">P105</strain>
    </source>
</reference>
<dbReference type="Proteomes" id="UP000593892">
    <property type="component" value="Chromosome"/>
</dbReference>
<dbReference type="GO" id="GO:0000166">
    <property type="term" value="F:nucleotide binding"/>
    <property type="evidence" value="ECO:0007669"/>
    <property type="project" value="InterPro"/>
</dbReference>
<dbReference type="PANTHER" id="PTHR43818">
    <property type="entry name" value="BCDNA.GH03377"/>
    <property type="match status" value="1"/>
</dbReference>